<dbReference type="EMBL" id="CP012381">
    <property type="protein sequence ID" value="ALI53216.1"/>
    <property type="molecule type" value="Genomic_DNA"/>
</dbReference>
<organism evidence="1 2">
    <name type="scientific">Lactobacillus helveticus</name>
    <name type="common">Lactobacillus suntoryeus</name>
    <dbReference type="NCBI Taxonomy" id="1587"/>
    <lineage>
        <taxon>Bacteria</taxon>
        <taxon>Bacillati</taxon>
        <taxon>Bacillota</taxon>
        <taxon>Bacilli</taxon>
        <taxon>Lactobacillales</taxon>
        <taxon>Lactobacillaceae</taxon>
        <taxon>Lactobacillus</taxon>
    </lineage>
</organism>
<accession>A0AAC8WAU4</accession>
<dbReference type="AlphaFoldDB" id="A0AAC8WAU4"/>
<name>A0AAC8WAU4_LACHE</name>
<reference evidence="1 2" key="1">
    <citation type="submission" date="2015-08" db="EMBL/GenBank/DDBJ databases">
        <title>Complete genome sequence of Lactobacillus helveticus CAUH18, a probiotic strain originated from koumiss.</title>
        <authorList>
            <person name="Yang Y."/>
            <person name="Hao Y."/>
        </authorList>
    </citation>
    <scope>NUCLEOTIDE SEQUENCE [LARGE SCALE GENOMIC DNA]</scope>
    <source>
        <strain evidence="1 2">CAUH18</strain>
    </source>
</reference>
<evidence type="ECO:0000313" key="1">
    <source>
        <dbReference type="EMBL" id="ALI53216.1"/>
    </source>
</evidence>
<gene>
    <name evidence="1" type="ORF">ALV80_09465</name>
</gene>
<evidence type="ECO:0000313" key="2">
    <source>
        <dbReference type="Proteomes" id="UP000063930"/>
    </source>
</evidence>
<protein>
    <submittedName>
        <fullName evidence="1">Uncharacterized protein</fullName>
    </submittedName>
</protein>
<sequence>MENLYAYKSKSYLTTNTRFFDNDYLKYLNNSNFTKYGLRSIDYTQPYVSHTRRTDGLASLIIQAINADIIITSVNQAIHDCPELPHHPYRTILTQRYLERHSAWQVALSIQYSNSYYNKLQNEALLVFADRFVIQQVINKAKNIIDLHIYEN</sequence>
<dbReference type="Proteomes" id="UP000063930">
    <property type="component" value="Chromosome"/>
</dbReference>
<proteinExistence type="predicted"/>